<feature type="region of interest" description="Disordered" evidence="1">
    <location>
        <begin position="132"/>
        <end position="171"/>
    </location>
</feature>
<proteinExistence type="predicted"/>
<accession>A0A8S9V7H6</accession>
<name>A0A8S9V7H6_PHYIN</name>
<feature type="compositionally biased region" description="Polar residues" evidence="1">
    <location>
        <begin position="132"/>
        <end position="162"/>
    </location>
</feature>
<dbReference type="Proteomes" id="UP000704712">
    <property type="component" value="Unassembled WGS sequence"/>
</dbReference>
<evidence type="ECO:0000313" key="2">
    <source>
        <dbReference type="EMBL" id="KAF4146468.1"/>
    </source>
</evidence>
<feature type="non-terminal residue" evidence="2">
    <location>
        <position position="1"/>
    </location>
</feature>
<protein>
    <submittedName>
        <fullName evidence="2">Uncharacterized protein</fullName>
    </submittedName>
</protein>
<reference evidence="2" key="1">
    <citation type="submission" date="2020-03" db="EMBL/GenBank/DDBJ databases">
        <title>Hybrid Assembly of Korean Phytophthora infestans isolates.</title>
        <authorList>
            <person name="Prokchorchik M."/>
            <person name="Lee Y."/>
            <person name="Seo J."/>
            <person name="Cho J.-H."/>
            <person name="Park Y.-E."/>
            <person name="Jang D.-C."/>
            <person name="Im J.-S."/>
            <person name="Choi J.-G."/>
            <person name="Park H.-J."/>
            <person name="Lee G.-B."/>
            <person name="Lee Y.-G."/>
            <person name="Hong S.-Y."/>
            <person name="Cho K."/>
            <person name="Sohn K.H."/>
        </authorList>
    </citation>
    <scope>NUCLEOTIDE SEQUENCE</scope>
    <source>
        <strain evidence="2">KR_2_A2</strain>
    </source>
</reference>
<dbReference type="AlphaFoldDB" id="A0A8S9V7H6"/>
<gene>
    <name evidence="2" type="ORF">GN958_ATG04333</name>
</gene>
<sequence length="408" mass="45603">DEDWLDATGVLFIRDRTVFTERRELVRLDPGSDAFFRVFEYCKNAMVERRRVAWDAAVHKIFRFDMQCAKTGWRWPDLPKWGEKGLMDERGHRAATLIDRFLFLKVAASTKMVKGPWLSSEEVDSIELMDNQGQQNSLPSQPKTTESSLTGKPQSKSNSQQGDLRHTLKRPINPVTVDEIAALLAKGKNRGEIMELTGISRYSYYKVVKRLKLEGATTKPSEEPEVAQGTAIPAPLAPLHPQSAAVPHQQPHRATAAQQHDITPGPRQHPASALRHDPHAPELRYTADVTARHHNSHASALQQQYAPQATMPQYSLQDFWTSSQPYSSHHAACSTPFMASPSIATSAIQQTDGDYILAALSAEIQRLRRSKPSGFVGEEIKALARCHDVVSQIRRAKKTAAAYSEHGY</sequence>
<organism evidence="2 3">
    <name type="scientific">Phytophthora infestans</name>
    <name type="common">Potato late blight agent</name>
    <name type="synonym">Botrytis infestans</name>
    <dbReference type="NCBI Taxonomy" id="4787"/>
    <lineage>
        <taxon>Eukaryota</taxon>
        <taxon>Sar</taxon>
        <taxon>Stramenopiles</taxon>
        <taxon>Oomycota</taxon>
        <taxon>Peronosporomycetes</taxon>
        <taxon>Peronosporales</taxon>
        <taxon>Peronosporaceae</taxon>
        <taxon>Phytophthora</taxon>
    </lineage>
</organism>
<dbReference type="EMBL" id="JAACNO010000608">
    <property type="protein sequence ID" value="KAF4146468.1"/>
    <property type="molecule type" value="Genomic_DNA"/>
</dbReference>
<comment type="caution">
    <text evidence="2">The sequence shown here is derived from an EMBL/GenBank/DDBJ whole genome shotgun (WGS) entry which is preliminary data.</text>
</comment>
<evidence type="ECO:0000256" key="1">
    <source>
        <dbReference type="SAM" id="MobiDB-lite"/>
    </source>
</evidence>
<evidence type="ECO:0000313" key="3">
    <source>
        <dbReference type="Proteomes" id="UP000704712"/>
    </source>
</evidence>
<feature type="region of interest" description="Disordered" evidence="1">
    <location>
        <begin position="235"/>
        <end position="279"/>
    </location>
</feature>